<dbReference type="EMBL" id="JANKHO010000323">
    <property type="protein sequence ID" value="KAJ3511497.1"/>
    <property type="molecule type" value="Genomic_DNA"/>
</dbReference>
<gene>
    <name evidence="5" type="ORF">NLJ89_g4069</name>
</gene>
<name>A0A9W8K4M7_9AGAR</name>
<dbReference type="GO" id="GO:0006351">
    <property type="term" value="P:DNA-templated transcription"/>
    <property type="evidence" value="ECO:0007669"/>
    <property type="project" value="InterPro"/>
</dbReference>
<sequence>MPADPSHNPSVRRASRKLATDDEIDSRRARGEVKSLHSCAKSPSNTSIYLLFRERYHAQSVVVSEIDAVRRGCPSICPNGSLSTGQGTRFVLADTTQLHQRIAEMGQRIRQLEDALAIFQAGVSNEAHPLLREELLSVKFGPEKGQVPDKKSSATRESPEPLLNAFGTLTIGDNGEAKYFGPSAGAETLFMAGADLERSYEDYSEPVALDILRQSTSFPFGPDGDIEKHLEFFLDHLPEEPRAWSLAETYLEQAAWAFSPIMRDELIEEFITPIYKARGLPSLSEPLPYQKIDNSDAEVYYHLSRGCLSVRFVFDSPEIATIQAVLLMANYHGMAGKRYTMDSSWSLASLGSKLAQSVGLHRDSSRWNLDQKVVQRRRALFWEMFSAEHFYSLALGRPPSIRMSYVDCEFPDDEDTTVDAGGNTTVGYYRWKYEFTKEIFTLVTELTLGAQAPKYQTVLDLDRKLREKPLPAHLNVFVSPEDEECTPSVYMKRCLLSQYRSVSQYFIMLHLDR</sequence>
<dbReference type="GO" id="GO:0005634">
    <property type="term" value="C:nucleus"/>
    <property type="evidence" value="ECO:0007669"/>
    <property type="project" value="UniProtKB-SubCell"/>
</dbReference>
<feature type="region of interest" description="Disordered" evidence="3">
    <location>
        <begin position="1"/>
        <end position="25"/>
    </location>
</feature>
<dbReference type="GO" id="GO:0008270">
    <property type="term" value="F:zinc ion binding"/>
    <property type="evidence" value="ECO:0007669"/>
    <property type="project" value="InterPro"/>
</dbReference>
<evidence type="ECO:0000313" key="6">
    <source>
        <dbReference type="Proteomes" id="UP001148786"/>
    </source>
</evidence>
<dbReference type="CDD" id="cd12148">
    <property type="entry name" value="fungal_TF_MHR"/>
    <property type="match status" value="1"/>
</dbReference>
<comment type="caution">
    <text evidence="5">The sequence shown here is derived from an EMBL/GenBank/DDBJ whole genome shotgun (WGS) entry which is preliminary data.</text>
</comment>
<dbReference type="PANTHER" id="PTHR31001:SF56">
    <property type="entry name" value="ZN(2)-C6 FUNGAL-TYPE DOMAIN-CONTAINING PROTEIN"/>
    <property type="match status" value="1"/>
</dbReference>
<keyword evidence="2" id="KW-0539">Nucleus</keyword>
<dbReference type="AlphaFoldDB" id="A0A9W8K4M7"/>
<evidence type="ECO:0000256" key="3">
    <source>
        <dbReference type="SAM" id="MobiDB-lite"/>
    </source>
</evidence>
<dbReference type="OrthoDB" id="424974at2759"/>
<accession>A0A9W8K4M7</accession>
<evidence type="ECO:0000256" key="2">
    <source>
        <dbReference type="ARBA" id="ARBA00023242"/>
    </source>
</evidence>
<dbReference type="Proteomes" id="UP001148786">
    <property type="component" value="Unassembled WGS sequence"/>
</dbReference>
<keyword evidence="6" id="KW-1185">Reference proteome</keyword>
<dbReference type="InterPro" id="IPR050613">
    <property type="entry name" value="Sec_Metabolite_Reg"/>
</dbReference>
<evidence type="ECO:0000259" key="4">
    <source>
        <dbReference type="SMART" id="SM00906"/>
    </source>
</evidence>
<comment type="subcellular location">
    <subcellularLocation>
        <location evidence="1">Nucleus</location>
    </subcellularLocation>
</comment>
<reference evidence="5" key="1">
    <citation type="submission" date="2022-07" db="EMBL/GenBank/DDBJ databases">
        <title>Genome Sequence of Agrocybe chaxingu.</title>
        <authorList>
            <person name="Buettner E."/>
        </authorList>
    </citation>
    <scope>NUCLEOTIDE SEQUENCE</scope>
    <source>
        <strain evidence="5">MP-N11</strain>
    </source>
</reference>
<protein>
    <recommendedName>
        <fullName evidence="4">Xylanolytic transcriptional activator regulatory domain-containing protein</fullName>
    </recommendedName>
</protein>
<dbReference type="SMART" id="SM00906">
    <property type="entry name" value="Fungal_trans"/>
    <property type="match status" value="1"/>
</dbReference>
<evidence type="ECO:0000256" key="1">
    <source>
        <dbReference type="ARBA" id="ARBA00004123"/>
    </source>
</evidence>
<dbReference type="Pfam" id="PF04082">
    <property type="entry name" value="Fungal_trans"/>
    <property type="match status" value="1"/>
</dbReference>
<organism evidence="5 6">
    <name type="scientific">Agrocybe chaxingu</name>
    <dbReference type="NCBI Taxonomy" id="84603"/>
    <lineage>
        <taxon>Eukaryota</taxon>
        <taxon>Fungi</taxon>
        <taxon>Dikarya</taxon>
        <taxon>Basidiomycota</taxon>
        <taxon>Agaricomycotina</taxon>
        <taxon>Agaricomycetes</taxon>
        <taxon>Agaricomycetidae</taxon>
        <taxon>Agaricales</taxon>
        <taxon>Agaricineae</taxon>
        <taxon>Strophariaceae</taxon>
        <taxon>Agrocybe</taxon>
    </lineage>
</organism>
<dbReference type="InterPro" id="IPR007219">
    <property type="entry name" value="XnlR_reg_dom"/>
</dbReference>
<evidence type="ECO:0000313" key="5">
    <source>
        <dbReference type="EMBL" id="KAJ3511497.1"/>
    </source>
</evidence>
<dbReference type="GO" id="GO:0003677">
    <property type="term" value="F:DNA binding"/>
    <property type="evidence" value="ECO:0007669"/>
    <property type="project" value="InterPro"/>
</dbReference>
<proteinExistence type="predicted"/>
<feature type="domain" description="Xylanolytic transcriptional activator regulatory" evidence="4">
    <location>
        <begin position="344"/>
        <end position="417"/>
    </location>
</feature>
<dbReference type="PANTHER" id="PTHR31001">
    <property type="entry name" value="UNCHARACTERIZED TRANSCRIPTIONAL REGULATORY PROTEIN"/>
    <property type="match status" value="1"/>
</dbReference>